<accession>A0A6H5GEC9</accession>
<feature type="non-terminal residue" evidence="2">
    <location>
        <position position="67"/>
    </location>
</feature>
<name>A0A6H5GEC9_9HEMI</name>
<evidence type="ECO:0000256" key="1">
    <source>
        <dbReference type="SAM" id="MobiDB-lite"/>
    </source>
</evidence>
<keyword evidence="3" id="KW-1185">Reference proteome</keyword>
<sequence length="67" mass="7325">MAPRSSGPPELEERPRSALRLSRSSRPTGLGSHSPITFPPGRGVPDLRSFPAETTKSRTLRSECRPI</sequence>
<dbReference type="AlphaFoldDB" id="A0A6H5GEC9"/>
<proteinExistence type="predicted"/>
<protein>
    <submittedName>
        <fullName evidence="2">Uncharacterized protein</fullName>
    </submittedName>
</protein>
<feature type="compositionally biased region" description="Low complexity" evidence="1">
    <location>
        <begin position="18"/>
        <end position="27"/>
    </location>
</feature>
<gene>
    <name evidence="2" type="ORF">NTEN_LOCUS7260</name>
</gene>
<evidence type="ECO:0000313" key="3">
    <source>
        <dbReference type="Proteomes" id="UP000479000"/>
    </source>
</evidence>
<organism evidence="2 3">
    <name type="scientific">Nesidiocoris tenuis</name>
    <dbReference type="NCBI Taxonomy" id="355587"/>
    <lineage>
        <taxon>Eukaryota</taxon>
        <taxon>Metazoa</taxon>
        <taxon>Ecdysozoa</taxon>
        <taxon>Arthropoda</taxon>
        <taxon>Hexapoda</taxon>
        <taxon>Insecta</taxon>
        <taxon>Pterygota</taxon>
        <taxon>Neoptera</taxon>
        <taxon>Paraneoptera</taxon>
        <taxon>Hemiptera</taxon>
        <taxon>Heteroptera</taxon>
        <taxon>Panheteroptera</taxon>
        <taxon>Cimicomorpha</taxon>
        <taxon>Miridae</taxon>
        <taxon>Dicyphina</taxon>
        <taxon>Nesidiocoris</taxon>
    </lineage>
</organism>
<dbReference type="EMBL" id="CADCXU010010884">
    <property type="protein sequence ID" value="CAB0001473.1"/>
    <property type="molecule type" value="Genomic_DNA"/>
</dbReference>
<dbReference type="Proteomes" id="UP000479000">
    <property type="component" value="Unassembled WGS sequence"/>
</dbReference>
<evidence type="ECO:0000313" key="2">
    <source>
        <dbReference type="EMBL" id="CAB0001473.1"/>
    </source>
</evidence>
<feature type="region of interest" description="Disordered" evidence="1">
    <location>
        <begin position="1"/>
        <end position="67"/>
    </location>
</feature>
<reference evidence="2 3" key="1">
    <citation type="submission" date="2020-02" db="EMBL/GenBank/DDBJ databases">
        <authorList>
            <person name="Ferguson B K."/>
        </authorList>
    </citation>
    <scope>NUCLEOTIDE SEQUENCE [LARGE SCALE GENOMIC DNA]</scope>
</reference>